<name>A0A9P7Y051_9FUNG</name>
<feature type="compositionally biased region" description="Low complexity" evidence="3">
    <location>
        <begin position="154"/>
        <end position="166"/>
    </location>
</feature>
<accession>A0A9P7Y051</accession>
<keyword evidence="2" id="KW-0862">Zinc</keyword>
<evidence type="ECO:0000259" key="4">
    <source>
        <dbReference type="Pfam" id="PF00412"/>
    </source>
</evidence>
<feature type="region of interest" description="Disordered" evidence="3">
    <location>
        <begin position="81"/>
        <end position="100"/>
    </location>
</feature>
<feature type="region of interest" description="Disordered" evidence="3">
    <location>
        <begin position="220"/>
        <end position="240"/>
    </location>
</feature>
<keyword evidence="6" id="KW-1185">Reference proteome</keyword>
<dbReference type="GO" id="GO:0046872">
    <property type="term" value="F:metal ion binding"/>
    <property type="evidence" value="ECO:0007669"/>
    <property type="project" value="UniProtKB-KW"/>
</dbReference>
<evidence type="ECO:0000256" key="3">
    <source>
        <dbReference type="SAM" id="MobiDB-lite"/>
    </source>
</evidence>
<feature type="region of interest" description="Disordered" evidence="3">
    <location>
        <begin position="352"/>
        <end position="386"/>
    </location>
</feature>
<organism evidence="5 6">
    <name type="scientific">Linnemannia hyalina</name>
    <dbReference type="NCBI Taxonomy" id="64524"/>
    <lineage>
        <taxon>Eukaryota</taxon>
        <taxon>Fungi</taxon>
        <taxon>Fungi incertae sedis</taxon>
        <taxon>Mucoromycota</taxon>
        <taxon>Mortierellomycotina</taxon>
        <taxon>Mortierellomycetes</taxon>
        <taxon>Mortierellales</taxon>
        <taxon>Mortierellaceae</taxon>
        <taxon>Linnemannia</taxon>
    </lineage>
</organism>
<reference evidence="5" key="1">
    <citation type="submission" date="2021-06" db="EMBL/GenBank/DDBJ databases">
        <title>Genome Sequence of Mortierella hyaline Strain SCG-10, a Cold-Adapted, Nitrate-Reducing Fungus Isolated from Soil in Minnesota, USA.</title>
        <authorList>
            <person name="Aldossari N."/>
        </authorList>
    </citation>
    <scope>NUCLEOTIDE SEQUENCE</scope>
    <source>
        <strain evidence="5">SCG-10</strain>
    </source>
</reference>
<feature type="region of interest" description="Disordered" evidence="3">
    <location>
        <begin position="109"/>
        <end position="192"/>
    </location>
</feature>
<dbReference type="EMBL" id="JAHRHY010000003">
    <property type="protein sequence ID" value="KAG9070789.1"/>
    <property type="molecule type" value="Genomic_DNA"/>
</dbReference>
<feature type="compositionally biased region" description="Basic and acidic residues" evidence="3">
    <location>
        <begin position="376"/>
        <end position="386"/>
    </location>
</feature>
<evidence type="ECO:0000256" key="1">
    <source>
        <dbReference type="ARBA" id="ARBA00022723"/>
    </source>
</evidence>
<feature type="compositionally biased region" description="Basic and acidic residues" evidence="3">
    <location>
        <begin position="109"/>
        <end position="123"/>
    </location>
</feature>
<dbReference type="AlphaFoldDB" id="A0A9P7Y051"/>
<protein>
    <recommendedName>
        <fullName evidence="4">LIM zinc-binding domain-containing protein</fullName>
    </recommendedName>
</protein>
<dbReference type="OrthoDB" id="8062037at2759"/>
<feature type="compositionally biased region" description="Low complexity" evidence="3">
    <location>
        <begin position="82"/>
        <end position="93"/>
    </location>
</feature>
<dbReference type="Proteomes" id="UP000707451">
    <property type="component" value="Unassembled WGS sequence"/>
</dbReference>
<evidence type="ECO:0000256" key="2">
    <source>
        <dbReference type="ARBA" id="ARBA00022833"/>
    </source>
</evidence>
<dbReference type="SUPFAM" id="SSF57716">
    <property type="entry name" value="Glucocorticoid receptor-like (DNA-binding domain)"/>
    <property type="match status" value="1"/>
</dbReference>
<dbReference type="Gene3D" id="2.10.110.10">
    <property type="entry name" value="Cysteine Rich Protein"/>
    <property type="match status" value="1"/>
</dbReference>
<dbReference type="Pfam" id="PF00412">
    <property type="entry name" value="LIM"/>
    <property type="match status" value="1"/>
</dbReference>
<evidence type="ECO:0000313" key="5">
    <source>
        <dbReference type="EMBL" id="KAG9070789.1"/>
    </source>
</evidence>
<comment type="caution">
    <text evidence="5">The sequence shown here is derived from an EMBL/GenBank/DDBJ whole genome shotgun (WGS) entry which is preliminary data.</text>
</comment>
<feature type="domain" description="LIM zinc-binding" evidence="4">
    <location>
        <begin position="6"/>
        <end position="47"/>
    </location>
</feature>
<evidence type="ECO:0000313" key="6">
    <source>
        <dbReference type="Proteomes" id="UP000707451"/>
    </source>
</evidence>
<gene>
    <name evidence="5" type="ORF">KI688_008329</name>
</gene>
<dbReference type="InterPro" id="IPR001781">
    <property type="entry name" value="Znf_LIM"/>
</dbReference>
<sequence>MSTRPCGNCKKTVYVNEKMDAEGRWYHRPCFKCMAPNCGTSLTMRTFQMAALDESVIDELTRRPLKVLVCKEHVPMPKATISSDSLSLKHSTSAPKPAMAGLHRSLMGDRSKDGQAEEGEHTPTKAYSPRSLDQGSHANFLKGGLTKEQKDAPLSVSTAATSLTSSKSHDALHSGGSSANAHTPKSAESEVRSMLTTTLPKFRGGRFTVAPSSATADSMAVSHTAAENAQDPTKDDDSFRTIPIRHRDYGHTEGDLEEEDNKQERTFTMKTSHNNKHSSHDIYNEDLLDPHAELRDVDVSLETVEDVSKHIDHDHIHINLKDAHAVDEAEVKAPHDEKEDDKLVSMAFQSKLMDQHSKKDDAEVDDDEWDATPADDYSRRDTVAGM</sequence>
<proteinExistence type="predicted"/>
<keyword evidence="1" id="KW-0479">Metal-binding</keyword>